<reference evidence="1" key="1">
    <citation type="submission" date="2018-01" db="EMBL/GenBank/DDBJ databases">
        <authorList>
            <person name="Krukenberg V."/>
        </authorList>
    </citation>
    <scope>NUCLEOTIDE SEQUENCE</scope>
    <source>
        <strain evidence="1">E20ANME2</strain>
    </source>
</reference>
<organism evidence="1 2">
    <name type="scientific">Candidatus Methanogaster sp</name>
    <dbReference type="NCBI Taxonomy" id="3386292"/>
    <lineage>
        <taxon>Archaea</taxon>
        <taxon>Methanobacteriati</taxon>
        <taxon>Methanobacteriota</taxon>
        <taxon>Stenosarchaea group</taxon>
        <taxon>Methanomicrobia</taxon>
        <taxon>Methanosarcinales</taxon>
        <taxon>ANME-2 cluster</taxon>
        <taxon>Candidatus Methanogasteraceae</taxon>
        <taxon>Candidatus Methanogaster</taxon>
    </lineage>
</organism>
<gene>
    <name evidence="1" type="ORF">C4B59_07770</name>
</gene>
<dbReference type="Proteomes" id="UP000248329">
    <property type="component" value="Unassembled WGS sequence"/>
</dbReference>
<evidence type="ECO:0000313" key="1">
    <source>
        <dbReference type="EMBL" id="PXF60719.1"/>
    </source>
</evidence>
<name>A0AC61L2X3_9EURY</name>
<dbReference type="EMBL" id="PQXF01000012">
    <property type="protein sequence ID" value="PXF60719.1"/>
    <property type="molecule type" value="Genomic_DNA"/>
</dbReference>
<accession>A0AC61L2X3</accession>
<protein>
    <submittedName>
        <fullName evidence="1">Uncharacterized protein</fullName>
    </submittedName>
</protein>
<evidence type="ECO:0000313" key="2">
    <source>
        <dbReference type="Proteomes" id="UP000248329"/>
    </source>
</evidence>
<proteinExistence type="predicted"/>
<comment type="caution">
    <text evidence="1">The sequence shown here is derived from an EMBL/GenBank/DDBJ whole genome shotgun (WGS) entry which is preliminary data.</text>
</comment>
<sequence length="102" mass="11870">MSIDHTRLTKLFLEDNFIISDHARVRMFQRNVSTEDIGQVILYGEIIEEYTEDEPCPSALFLGYVGGTPYHVVPAHCKDHIRVITVYLPGKDKWIDYRIRSD</sequence>